<evidence type="ECO:0000313" key="2">
    <source>
        <dbReference type="EMBL" id="WWD09261.1"/>
    </source>
</evidence>
<name>A0AAX4KS23_9TREE</name>
<proteinExistence type="predicted"/>
<dbReference type="KEGG" id="ker:91106184"/>
<dbReference type="EMBL" id="CP144090">
    <property type="protein sequence ID" value="WWD09261.1"/>
    <property type="molecule type" value="Genomic_DNA"/>
</dbReference>
<dbReference type="AlphaFoldDB" id="A0AAX4KS23"/>
<gene>
    <name evidence="2" type="ORF">V865_007383</name>
</gene>
<dbReference type="RefSeq" id="XP_066087228.1">
    <property type="nucleotide sequence ID" value="XM_066231131.1"/>
</dbReference>
<feature type="compositionally biased region" description="Basic and acidic residues" evidence="1">
    <location>
        <begin position="164"/>
        <end position="173"/>
    </location>
</feature>
<feature type="region of interest" description="Disordered" evidence="1">
    <location>
        <begin position="151"/>
        <end position="181"/>
    </location>
</feature>
<evidence type="ECO:0000313" key="3">
    <source>
        <dbReference type="Proteomes" id="UP001358614"/>
    </source>
</evidence>
<accession>A0AAX4KS23</accession>
<dbReference type="Proteomes" id="UP001358614">
    <property type="component" value="Chromosome 2"/>
</dbReference>
<keyword evidence="3" id="KW-1185">Reference proteome</keyword>
<evidence type="ECO:0000256" key="1">
    <source>
        <dbReference type="SAM" id="MobiDB-lite"/>
    </source>
</evidence>
<protein>
    <submittedName>
        <fullName evidence="2">Uncharacterized protein</fullName>
    </submittedName>
</protein>
<dbReference type="GeneID" id="91106184"/>
<sequence>MSFELRPVNESGHLFTEFELKKALETWFSANNHTWYKAWGLKLDRMNRVVTGRTAVHDPWAVKKMVKNSPYVLSVNLQDRLPSARYQLTLRKVPKYLPFTNMDTIALFIGKTRYSMNDLEKLVNNMVNEFRKREPAIGGCVDNFQLPNAPNTGTKGKWMDNYPESEKERGKSEEEVEGGSSNQFAHTYVGWNEPFEERMATCLRGAIMALELR</sequence>
<reference evidence="2 3" key="1">
    <citation type="submission" date="2024-01" db="EMBL/GenBank/DDBJ databases">
        <title>Comparative genomics of Cryptococcus and Kwoniella reveals pathogenesis evolution and contrasting modes of karyotype evolution via chromosome fusion or intercentromeric recombination.</title>
        <authorList>
            <person name="Coelho M.A."/>
            <person name="David-Palma M."/>
            <person name="Shea T."/>
            <person name="Bowers K."/>
            <person name="McGinley-Smith S."/>
            <person name="Mohammad A.W."/>
            <person name="Gnirke A."/>
            <person name="Yurkov A.M."/>
            <person name="Nowrousian M."/>
            <person name="Sun S."/>
            <person name="Cuomo C.A."/>
            <person name="Heitman J."/>
        </authorList>
    </citation>
    <scope>NUCLEOTIDE SEQUENCE [LARGE SCALE GENOMIC DNA]</scope>
    <source>
        <strain evidence="2 3">PYCC6329</strain>
    </source>
</reference>
<organism evidence="2 3">
    <name type="scientific">Kwoniella europaea PYCC6329</name>
    <dbReference type="NCBI Taxonomy" id="1423913"/>
    <lineage>
        <taxon>Eukaryota</taxon>
        <taxon>Fungi</taxon>
        <taxon>Dikarya</taxon>
        <taxon>Basidiomycota</taxon>
        <taxon>Agaricomycotina</taxon>
        <taxon>Tremellomycetes</taxon>
        <taxon>Tremellales</taxon>
        <taxon>Cryptococcaceae</taxon>
        <taxon>Kwoniella</taxon>
    </lineage>
</organism>